<accession>A0ABP5G4U7</accession>
<keyword evidence="1" id="KW-1133">Transmembrane helix</keyword>
<comment type="caution">
    <text evidence="2">The sequence shown here is derived from an EMBL/GenBank/DDBJ whole genome shotgun (WGS) entry which is preliminary data.</text>
</comment>
<keyword evidence="1" id="KW-0812">Transmembrane</keyword>
<proteinExistence type="predicted"/>
<name>A0ABP5G4U7_9ACTN</name>
<gene>
    <name evidence="2" type="ORF">GCM10009839_44010</name>
</gene>
<keyword evidence="3" id="KW-1185">Reference proteome</keyword>
<feature type="transmembrane region" description="Helical" evidence="1">
    <location>
        <begin position="78"/>
        <end position="103"/>
    </location>
</feature>
<dbReference type="Proteomes" id="UP001500751">
    <property type="component" value="Unassembled WGS sequence"/>
</dbReference>
<protein>
    <recommendedName>
        <fullName evidence="4">Integral membrane protein</fullName>
    </recommendedName>
</protein>
<evidence type="ECO:0000313" key="2">
    <source>
        <dbReference type="EMBL" id="GAA2037827.1"/>
    </source>
</evidence>
<keyword evidence="1" id="KW-0472">Membrane</keyword>
<evidence type="ECO:0000256" key="1">
    <source>
        <dbReference type="SAM" id="Phobius"/>
    </source>
</evidence>
<feature type="transmembrane region" description="Helical" evidence="1">
    <location>
        <begin position="35"/>
        <end position="57"/>
    </location>
</feature>
<dbReference type="EMBL" id="BAAAQN010000025">
    <property type="protein sequence ID" value="GAA2037827.1"/>
    <property type="molecule type" value="Genomic_DNA"/>
</dbReference>
<sequence length="104" mass="10870">MPVLSRTFDVEVCEMASGALGVVIAGKPTELHGGAAVGFLLGVIALGLTLILIALNVRGIADRFPWLGREADAERNRTVVAFNRAVAAIFGIVLLMSVLVAAVR</sequence>
<evidence type="ECO:0008006" key="4">
    <source>
        <dbReference type="Google" id="ProtNLM"/>
    </source>
</evidence>
<reference evidence="3" key="1">
    <citation type="journal article" date="2019" name="Int. J. Syst. Evol. Microbiol.">
        <title>The Global Catalogue of Microorganisms (GCM) 10K type strain sequencing project: providing services to taxonomists for standard genome sequencing and annotation.</title>
        <authorList>
            <consortium name="The Broad Institute Genomics Platform"/>
            <consortium name="The Broad Institute Genome Sequencing Center for Infectious Disease"/>
            <person name="Wu L."/>
            <person name="Ma J."/>
        </authorList>
    </citation>
    <scope>NUCLEOTIDE SEQUENCE [LARGE SCALE GENOMIC DNA]</scope>
    <source>
        <strain evidence="3">JCM 16014</strain>
    </source>
</reference>
<dbReference type="RefSeq" id="WP_344667507.1">
    <property type="nucleotide sequence ID" value="NZ_BAAAQN010000025.1"/>
</dbReference>
<organism evidence="2 3">
    <name type="scientific">Catenulispora yoronensis</name>
    <dbReference type="NCBI Taxonomy" id="450799"/>
    <lineage>
        <taxon>Bacteria</taxon>
        <taxon>Bacillati</taxon>
        <taxon>Actinomycetota</taxon>
        <taxon>Actinomycetes</taxon>
        <taxon>Catenulisporales</taxon>
        <taxon>Catenulisporaceae</taxon>
        <taxon>Catenulispora</taxon>
    </lineage>
</organism>
<evidence type="ECO:0000313" key="3">
    <source>
        <dbReference type="Proteomes" id="UP001500751"/>
    </source>
</evidence>